<keyword evidence="6 8" id="KW-1133">Transmembrane helix</keyword>
<feature type="transmembrane region" description="Helical" evidence="8">
    <location>
        <begin position="129"/>
        <end position="149"/>
    </location>
</feature>
<feature type="transmembrane region" description="Helical" evidence="8">
    <location>
        <begin position="248"/>
        <end position="269"/>
    </location>
</feature>
<feature type="transmembrane region" description="Helical" evidence="8">
    <location>
        <begin position="369"/>
        <end position="390"/>
    </location>
</feature>
<keyword evidence="4" id="KW-0997">Cell inner membrane</keyword>
<feature type="transmembrane region" description="Helical" evidence="8">
    <location>
        <begin position="311"/>
        <end position="329"/>
    </location>
</feature>
<evidence type="ECO:0000256" key="5">
    <source>
        <dbReference type="ARBA" id="ARBA00022692"/>
    </source>
</evidence>
<evidence type="ECO:0000259" key="9">
    <source>
        <dbReference type="PROSITE" id="PS50850"/>
    </source>
</evidence>
<feature type="domain" description="Major facilitator superfamily (MFS) profile" evidence="9">
    <location>
        <begin position="214"/>
        <end position="412"/>
    </location>
</feature>
<dbReference type="PANTHER" id="PTHR23522">
    <property type="entry name" value="BLL5896 PROTEIN"/>
    <property type="match status" value="1"/>
</dbReference>
<keyword evidence="2" id="KW-0813">Transport</keyword>
<dbReference type="Gene3D" id="1.20.1250.20">
    <property type="entry name" value="MFS general substrate transporter like domains"/>
    <property type="match status" value="2"/>
</dbReference>
<feature type="transmembrane region" description="Helical" evidence="8">
    <location>
        <begin position="7"/>
        <end position="26"/>
    </location>
</feature>
<dbReference type="Pfam" id="PF12832">
    <property type="entry name" value="MFS_1_like"/>
    <property type="match status" value="1"/>
</dbReference>
<feature type="transmembrane region" description="Helical" evidence="8">
    <location>
        <begin position="281"/>
        <end position="299"/>
    </location>
</feature>
<dbReference type="InterPro" id="IPR036259">
    <property type="entry name" value="MFS_trans_sf"/>
</dbReference>
<dbReference type="InterPro" id="IPR024989">
    <property type="entry name" value="MFS_assoc_dom"/>
</dbReference>
<keyword evidence="3" id="KW-1003">Cell membrane</keyword>
<feature type="transmembrane region" description="Helical" evidence="8">
    <location>
        <begin position="215"/>
        <end position="236"/>
    </location>
</feature>
<name>A0A7X0H780_9BACT</name>
<accession>A0A7X0H780</accession>
<dbReference type="PROSITE" id="PS50850">
    <property type="entry name" value="MFS"/>
    <property type="match status" value="1"/>
</dbReference>
<feature type="transmembrane region" description="Helical" evidence="8">
    <location>
        <begin position="88"/>
        <end position="108"/>
    </location>
</feature>
<dbReference type="GO" id="GO:0022857">
    <property type="term" value="F:transmembrane transporter activity"/>
    <property type="evidence" value="ECO:0007669"/>
    <property type="project" value="InterPro"/>
</dbReference>
<evidence type="ECO:0000256" key="7">
    <source>
        <dbReference type="ARBA" id="ARBA00023136"/>
    </source>
</evidence>
<dbReference type="RefSeq" id="WP_184676978.1">
    <property type="nucleotide sequence ID" value="NZ_JACHGY010000001.1"/>
</dbReference>
<evidence type="ECO:0000256" key="4">
    <source>
        <dbReference type="ARBA" id="ARBA00022519"/>
    </source>
</evidence>
<feature type="transmembrane region" description="Helical" evidence="8">
    <location>
        <begin position="341"/>
        <end position="363"/>
    </location>
</feature>
<keyword evidence="7 8" id="KW-0472">Membrane</keyword>
<sequence>MRAIKSQFFLSFTVMGSVLPYLSVFLEQRGLTMSQIGWVLSLTGVAVVVTPVITAALADTRMQGRTLLGLMFAGSGLTLAWLTQVDGYWTILIVHGLFALAFAPVTSLQDGLYFQRGAELEARGQPVQDYHIVRVFGTFGFIVPSLLLYFILRHESVDTTASVWCGAVCCGVGVLNAVLLPKIERAESEDQDTPSRKRQGLPTAAALRALCEPHVLVFCVAMFLIHLAITAYYGFYPVYLTQTVGIEAQWVGLIANLGVVIEIGFMLGFGWFMRHWGIRKLMVVGGLCMIVRYLLLGFFPNVGVAVGTQVFHGIMVLVVHVAPPIYLNRRADKAFRNSIQGLYAMVVFGTGRIAGNLIAGWIADVSLTAVFLYAMVLTLIATALFAFAFADGATHAKHGGGDGGGSAKPQAA</sequence>
<evidence type="ECO:0000313" key="11">
    <source>
        <dbReference type="Proteomes" id="UP000541810"/>
    </source>
</evidence>
<evidence type="ECO:0000256" key="1">
    <source>
        <dbReference type="ARBA" id="ARBA00004429"/>
    </source>
</evidence>
<evidence type="ECO:0000256" key="3">
    <source>
        <dbReference type="ARBA" id="ARBA00022475"/>
    </source>
</evidence>
<organism evidence="10 11">
    <name type="scientific">Algisphaera agarilytica</name>
    <dbReference type="NCBI Taxonomy" id="1385975"/>
    <lineage>
        <taxon>Bacteria</taxon>
        <taxon>Pseudomonadati</taxon>
        <taxon>Planctomycetota</taxon>
        <taxon>Phycisphaerae</taxon>
        <taxon>Phycisphaerales</taxon>
        <taxon>Phycisphaeraceae</taxon>
        <taxon>Algisphaera</taxon>
    </lineage>
</organism>
<dbReference type="SUPFAM" id="SSF103473">
    <property type="entry name" value="MFS general substrate transporter"/>
    <property type="match status" value="1"/>
</dbReference>
<dbReference type="InterPro" id="IPR020846">
    <property type="entry name" value="MFS_dom"/>
</dbReference>
<gene>
    <name evidence="10" type="ORF">HNQ40_001202</name>
</gene>
<dbReference type="Proteomes" id="UP000541810">
    <property type="component" value="Unassembled WGS sequence"/>
</dbReference>
<comment type="caution">
    <text evidence="10">The sequence shown here is derived from an EMBL/GenBank/DDBJ whole genome shotgun (WGS) entry which is preliminary data.</text>
</comment>
<keyword evidence="11" id="KW-1185">Reference proteome</keyword>
<dbReference type="GO" id="GO:0005886">
    <property type="term" value="C:plasma membrane"/>
    <property type="evidence" value="ECO:0007669"/>
    <property type="project" value="UniProtKB-SubCell"/>
</dbReference>
<dbReference type="PANTHER" id="PTHR23522:SF10">
    <property type="entry name" value="3-PHENYLPROPIONIC ACID TRANSPORTER-RELATED"/>
    <property type="match status" value="1"/>
</dbReference>
<dbReference type="AlphaFoldDB" id="A0A7X0H780"/>
<keyword evidence="5 8" id="KW-0812">Transmembrane</keyword>
<dbReference type="EMBL" id="JACHGY010000001">
    <property type="protein sequence ID" value="MBB6429396.1"/>
    <property type="molecule type" value="Genomic_DNA"/>
</dbReference>
<reference evidence="10 11" key="1">
    <citation type="submission" date="2020-08" db="EMBL/GenBank/DDBJ databases">
        <title>Genomic Encyclopedia of Type Strains, Phase IV (KMG-IV): sequencing the most valuable type-strain genomes for metagenomic binning, comparative biology and taxonomic classification.</title>
        <authorList>
            <person name="Goeker M."/>
        </authorList>
    </citation>
    <scope>NUCLEOTIDE SEQUENCE [LARGE SCALE GENOMIC DNA]</scope>
    <source>
        <strain evidence="10 11">DSM 103725</strain>
    </source>
</reference>
<feature type="transmembrane region" description="Helical" evidence="8">
    <location>
        <begin position="65"/>
        <end position="82"/>
    </location>
</feature>
<evidence type="ECO:0000256" key="2">
    <source>
        <dbReference type="ARBA" id="ARBA00022448"/>
    </source>
</evidence>
<evidence type="ECO:0000313" key="10">
    <source>
        <dbReference type="EMBL" id="MBB6429396.1"/>
    </source>
</evidence>
<comment type="subcellular location">
    <subcellularLocation>
        <location evidence="1">Cell inner membrane</location>
        <topology evidence="1">Multi-pass membrane protein</topology>
    </subcellularLocation>
</comment>
<feature type="transmembrane region" description="Helical" evidence="8">
    <location>
        <begin position="161"/>
        <end position="180"/>
    </location>
</feature>
<evidence type="ECO:0000256" key="8">
    <source>
        <dbReference type="SAM" id="Phobius"/>
    </source>
</evidence>
<evidence type="ECO:0000256" key="6">
    <source>
        <dbReference type="ARBA" id="ARBA00022989"/>
    </source>
</evidence>
<feature type="transmembrane region" description="Helical" evidence="8">
    <location>
        <begin position="38"/>
        <end position="58"/>
    </location>
</feature>
<proteinExistence type="predicted"/>
<protein>
    <submittedName>
        <fullName evidence="10">PPP family 3-phenylpropionic acid transporter</fullName>
    </submittedName>
</protein>